<evidence type="ECO:0000256" key="1">
    <source>
        <dbReference type="ARBA" id="ARBA00023117"/>
    </source>
</evidence>
<dbReference type="InterPro" id="IPR036427">
    <property type="entry name" value="Bromodomain-like_sf"/>
</dbReference>
<dbReference type="SUPFAM" id="SSF47370">
    <property type="entry name" value="Bromodomain"/>
    <property type="match status" value="1"/>
</dbReference>
<dbReference type="AlphaFoldDB" id="A0ABD1LXP5"/>
<feature type="transmembrane region" description="Helical" evidence="3">
    <location>
        <begin position="354"/>
        <end position="374"/>
    </location>
</feature>
<dbReference type="PANTHER" id="PTHR46136:SF7">
    <property type="entry name" value="BROMO DOMAIN-CONTAINING PROTEIN"/>
    <property type="match status" value="1"/>
</dbReference>
<gene>
    <name evidence="5" type="ORF">Fmac_021525</name>
</gene>
<accession>A0ABD1LXP5</accession>
<keyword evidence="3" id="KW-0472">Membrane</keyword>
<proteinExistence type="predicted"/>
<reference evidence="5 6" key="1">
    <citation type="submission" date="2024-08" db="EMBL/GenBank/DDBJ databases">
        <title>Insights into the chromosomal genome structure of Flemingia macrophylla.</title>
        <authorList>
            <person name="Ding Y."/>
            <person name="Zhao Y."/>
            <person name="Bi W."/>
            <person name="Wu M."/>
            <person name="Zhao G."/>
            <person name="Gong Y."/>
            <person name="Li W."/>
            <person name="Zhang P."/>
        </authorList>
    </citation>
    <scope>NUCLEOTIDE SEQUENCE [LARGE SCALE GENOMIC DNA]</scope>
    <source>
        <strain evidence="5">DYQJB</strain>
        <tissue evidence="5">Leaf</tissue>
    </source>
</reference>
<dbReference type="Pfam" id="PF00439">
    <property type="entry name" value="Bromodomain"/>
    <property type="match status" value="1"/>
</dbReference>
<keyword evidence="3" id="KW-0812">Transmembrane</keyword>
<dbReference type="InterPro" id="IPR001487">
    <property type="entry name" value="Bromodomain"/>
</dbReference>
<sequence length="395" mass="45637">MAENSDQPRRKLIIKFYLPESEKREEGWCEKICFKSKAKCSTEYSSRVISKVCELKNKKGSYGAAIWVNAENPSSSLSRTKCNEKEGAGNTNKRELKNENKRELKDEKEGEFKNDKRDEFKCNTNKRKLKNEKEGMRKSNKSRIVMMDRYKKKQYWAILKRLMVRRDVWALKQPFLDNKSRSSKTRLMCLEDIESNLKKSKYSKVDEFADDMRLVFSYALQYPPRSEIYKIARRIKDTFELHWKIFKLNLAIVNVPANNQKAPEKAVANQPVSMATVTLTFGFYKSGVFTCSCGTELDHGVTAVRYVMSMGLSGVKKAILGAVDLKDDSRVRNLFTFPKMKASALGFRGLHKDLFRQIVLFVFPYCIVVPVLLLRCDRLNMLGFIAIVHNALAFV</sequence>
<dbReference type="SMART" id="SM00297">
    <property type="entry name" value="BROMO"/>
    <property type="match status" value="1"/>
</dbReference>
<dbReference type="Gene3D" id="3.90.70.10">
    <property type="entry name" value="Cysteine proteinases"/>
    <property type="match status" value="1"/>
</dbReference>
<keyword evidence="1" id="KW-0103">Bromodomain</keyword>
<name>A0ABD1LXP5_9FABA</name>
<organism evidence="5 6">
    <name type="scientific">Flemingia macrophylla</name>
    <dbReference type="NCBI Taxonomy" id="520843"/>
    <lineage>
        <taxon>Eukaryota</taxon>
        <taxon>Viridiplantae</taxon>
        <taxon>Streptophyta</taxon>
        <taxon>Embryophyta</taxon>
        <taxon>Tracheophyta</taxon>
        <taxon>Spermatophyta</taxon>
        <taxon>Magnoliopsida</taxon>
        <taxon>eudicotyledons</taxon>
        <taxon>Gunneridae</taxon>
        <taxon>Pentapetalae</taxon>
        <taxon>rosids</taxon>
        <taxon>fabids</taxon>
        <taxon>Fabales</taxon>
        <taxon>Fabaceae</taxon>
        <taxon>Papilionoideae</taxon>
        <taxon>50 kb inversion clade</taxon>
        <taxon>NPAAA clade</taxon>
        <taxon>indigoferoid/millettioid clade</taxon>
        <taxon>Phaseoleae</taxon>
        <taxon>Flemingia</taxon>
    </lineage>
</organism>
<evidence type="ECO:0000259" key="4">
    <source>
        <dbReference type="SMART" id="SM00297"/>
    </source>
</evidence>
<feature type="region of interest" description="Disordered" evidence="2">
    <location>
        <begin position="74"/>
        <end position="110"/>
    </location>
</feature>
<keyword evidence="6" id="KW-1185">Reference proteome</keyword>
<feature type="domain" description="Bromo" evidence="4">
    <location>
        <begin position="144"/>
        <end position="248"/>
    </location>
</feature>
<evidence type="ECO:0000313" key="6">
    <source>
        <dbReference type="Proteomes" id="UP001603857"/>
    </source>
</evidence>
<keyword evidence="3" id="KW-1133">Transmembrane helix</keyword>
<comment type="caution">
    <text evidence="5">The sequence shown here is derived from an EMBL/GenBank/DDBJ whole genome shotgun (WGS) entry which is preliminary data.</text>
</comment>
<evidence type="ECO:0000313" key="5">
    <source>
        <dbReference type="EMBL" id="KAL2328098.1"/>
    </source>
</evidence>
<protein>
    <recommendedName>
        <fullName evidence="4">Bromo domain-containing protein</fullName>
    </recommendedName>
</protein>
<dbReference type="EMBL" id="JBGMDY010000007">
    <property type="protein sequence ID" value="KAL2328098.1"/>
    <property type="molecule type" value="Genomic_DNA"/>
</dbReference>
<dbReference type="InterPro" id="IPR038765">
    <property type="entry name" value="Papain-like_cys_pep_sf"/>
</dbReference>
<dbReference type="Gene3D" id="1.20.920.10">
    <property type="entry name" value="Bromodomain-like"/>
    <property type="match status" value="1"/>
</dbReference>
<dbReference type="Proteomes" id="UP001603857">
    <property type="component" value="Unassembled WGS sequence"/>
</dbReference>
<dbReference type="InterPro" id="IPR052442">
    <property type="entry name" value="Env_Response_Regulator"/>
</dbReference>
<dbReference type="SUPFAM" id="SSF54001">
    <property type="entry name" value="Cysteine proteinases"/>
    <property type="match status" value="1"/>
</dbReference>
<feature type="compositionally biased region" description="Basic and acidic residues" evidence="2">
    <location>
        <begin position="81"/>
        <end position="110"/>
    </location>
</feature>
<evidence type="ECO:0000256" key="3">
    <source>
        <dbReference type="SAM" id="Phobius"/>
    </source>
</evidence>
<dbReference type="PANTHER" id="PTHR46136">
    <property type="entry name" value="TRANSCRIPTION FACTOR GTE8"/>
    <property type="match status" value="1"/>
</dbReference>
<evidence type="ECO:0000256" key="2">
    <source>
        <dbReference type="SAM" id="MobiDB-lite"/>
    </source>
</evidence>